<dbReference type="AlphaFoldDB" id="G5IN63"/>
<keyword evidence="2" id="KW-1185">Reference proteome</keyword>
<protein>
    <recommendedName>
        <fullName evidence="3">Neutral/alkaline non-lysosomal ceramidase N-terminal domain-containing protein</fullName>
    </recommendedName>
</protein>
<sequence length="455" mass="50363">MLLVGTGKSCINPANDMFPIPSRFADFGVPLLQNGIYDDAFCRAIAVDNGTETFMLMSFETRGYPGVPKLAQILSDKTGIPAENFIISGTHNHSIPVDTHSPGKDDAPEEIAFHREYWKIETAAALEACIQAVGTMKPARFGYGETQSYVNVNRDYQTMFGYWVEARNLEGYSDKTLAIMKFVDMDGKLIAALLNYGMHNTCIHMMKDFDGVSKTSGNVSGIACRFVEEHFGNDAIVLWTSGAAGNQNPLFSHNLQYEYPDGYTTSVPLPDGVGYMMMELMGRTHGVDAVKGLNKINTYTEELPFKHVSKNCYIPSQKHELPPKEGTPIRMVRQGGIGLREPNDTKPVKLPELPKMVDDLNHPAELQMNLTLIGDIAIVGIGAEPYAEIGRDIKAVSPYKHTFVMTHCTEKRCGYILDKTSKEHSVFQSFGRVKPGSADDIIIQNAIDLFKEVSQ</sequence>
<comment type="caution">
    <text evidence="1">The sequence shown here is derived from an EMBL/GenBank/DDBJ whole genome shotgun (WGS) entry which is preliminary data.</text>
</comment>
<dbReference type="HOGENOM" id="CLU_030011_4_0_9"/>
<dbReference type="RefSeq" id="WP_006782929.1">
    <property type="nucleotide sequence ID" value="NZ_JH379030.1"/>
</dbReference>
<dbReference type="PATRIC" id="fig|742737.3.peg.4924"/>
<accession>G5IN63</accession>
<evidence type="ECO:0008006" key="3">
    <source>
        <dbReference type="Google" id="ProtNLM"/>
    </source>
</evidence>
<dbReference type="Proteomes" id="UP000005384">
    <property type="component" value="Unassembled WGS sequence"/>
</dbReference>
<dbReference type="EMBL" id="ADLN01000127">
    <property type="protein sequence ID" value="EHI57034.1"/>
    <property type="molecule type" value="Genomic_DNA"/>
</dbReference>
<proteinExistence type="predicted"/>
<name>G5IN63_9FIRM</name>
<evidence type="ECO:0000313" key="2">
    <source>
        <dbReference type="Proteomes" id="UP000005384"/>
    </source>
</evidence>
<evidence type="ECO:0000313" key="1">
    <source>
        <dbReference type="EMBL" id="EHI57034.1"/>
    </source>
</evidence>
<organism evidence="1 2">
    <name type="scientific">Hungatella hathewayi WAL-18680</name>
    <dbReference type="NCBI Taxonomy" id="742737"/>
    <lineage>
        <taxon>Bacteria</taxon>
        <taxon>Bacillati</taxon>
        <taxon>Bacillota</taxon>
        <taxon>Clostridia</taxon>
        <taxon>Lachnospirales</taxon>
        <taxon>Lachnospiraceae</taxon>
        <taxon>Hungatella</taxon>
    </lineage>
</organism>
<reference evidence="1 2" key="1">
    <citation type="submission" date="2011-08" db="EMBL/GenBank/DDBJ databases">
        <title>The Genome Sequence of Clostridium hathewayi WAL-18680.</title>
        <authorList>
            <consortium name="The Broad Institute Genome Sequencing Platform"/>
            <person name="Earl A."/>
            <person name="Ward D."/>
            <person name="Feldgarden M."/>
            <person name="Gevers D."/>
            <person name="Finegold S.M."/>
            <person name="Summanen P.H."/>
            <person name="Molitoris D.R."/>
            <person name="Song M."/>
            <person name="Daigneault M."/>
            <person name="Allen-Vercoe E."/>
            <person name="Young S.K."/>
            <person name="Zeng Q."/>
            <person name="Gargeya S."/>
            <person name="Fitzgerald M."/>
            <person name="Haas B."/>
            <person name="Abouelleil A."/>
            <person name="Alvarado L."/>
            <person name="Arachchi H.M."/>
            <person name="Berlin A."/>
            <person name="Brown A."/>
            <person name="Chapman S.B."/>
            <person name="Chen Z."/>
            <person name="Dunbar C."/>
            <person name="Freedman E."/>
            <person name="Gearin G."/>
            <person name="Gellesch M."/>
            <person name="Goldberg J."/>
            <person name="Griggs A."/>
            <person name="Gujja S."/>
            <person name="Heiman D."/>
            <person name="Howarth C."/>
            <person name="Larson L."/>
            <person name="Lui A."/>
            <person name="MacDonald P.J.P."/>
            <person name="Montmayeur A."/>
            <person name="Murphy C."/>
            <person name="Neiman D."/>
            <person name="Pearson M."/>
            <person name="Priest M."/>
            <person name="Roberts A."/>
            <person name="Saif S."/>
            <person name="Shea T."/>
            <person name="Shenoy N."/>
            <person name="Sisk P."/>
            <person name="Stolte C."/>
            <person name="Sykes S."/>
            <person name="Wortman J."/>
            <person name="Nusbaum C."/>
            <person name="Birren B."/>
        </authorList>
    </citation>
    <scope>NUCLEOTIDE SEQUENCE [LARGE SCALE GENOMIC DNA]</scope>
    <source>
        <strain evidence="1 2">WAL-18680</strain>
    </source>
</reference>
<gene>
    <name evidence="1" type="ORF">HMPREF9473_04941</name>
</gene>